<gene>
    <name evidence="2" type="ORF">BCL74_1436</name>
</gene>
<comment type="similarity">
    <text evidence="1">Belongs to the short-chain dehydrogenases/reductases (SDR) family.</text>
</comment>
<comment type="caution">
    <text evidence="2">The sequence shown here is derived from an EMBL/GenBank/DDBJ whole genome shotgun (WGS) entry which is preliminary data.</text>
</comment>
<dbReference type="Gene3D" id="3.40.50.720">
    <property type="entry name" value="NAD(P)-binding Rossmann-like Domain"/>
    <property type="match status" value="1"/>
</dbReference>
<dbReference type="OrthoDB" id="7257744at2"/>
<dbReference type="AlphaFoldDB" id="A0A420WRF9"/>
<dbReference type="EMBL" id="RBIG01000001">
    <property type="protein sequence ID" value="RKQ73647.1"/>
    <property type="molecule type" value="Genomic_DNA"/>
</dbReference>
<sequence length="232" mass="24542">MAEKVALVTAAGRGIGAAIATELAAQGYRPVLLSPGEAVLELAKKLGGKAIRGSVTEPADLEALVALAMESYGRIDALVNNTGHAPKGPLLDISDADWHKGFDMVLLNVIRMARLVTPIMQNQGKGAIVNISSYAALEPEADFPMSTLRAALSAWSKLYADEHAALGIRMNCVLPGFVDSLPEKDARRARIPMQRYAHASEIATATAFLLSDGASYITGQSLRVDGGVTRFV</sequence>
<evidence type="ECO:0000256" key="1">
    <source>
        <dbReference type="ARBA" id="ARBA00006484"/>
    </source>
</evidence>
<dbReference type="SUPFAM" id="SSF51735">
    <property type="entry name" value="NAD(P)-binding Rossmann-fold domains"/>
    <property type="match status" value="1"/>
</dbReference>
<reference evidence="2 3" key="1">
    <citation type="submission" date="2018-10" db="EMBL/GenBank/DDBJ databases">
        <title>Comparative analysis of microorganisms from saline springs in Andes Mountain Range, Colombia.</title>
        <authorList>
            <person name="Rubin E."/>
        </authorList>
    </citation>
    <scope>NUCLEOTIDE SEQUENCE [LARGE SCALE GENOMIC DNA]</scope>
    <source>
        <strain evidence="2 3">USBA 36</strain>
    </source>
</reference>
<dbReference type="FunFam" id="3.40.50.720:FF:000084">
    <property type="entry name" value="Short-chain dehydrogenase reductase"/>
    <property type="match status" value="1"/>
</dbReference>
<dbReference type="InterPro" id="IPR050259">
    <property type="entry name" value="SDR"/>
</dbReference>
<organism evidence="2 3">
    <name type="scientific">Oceanibaculum indicum</name>
    <dbReference type="NCBI Taxonomy" id="526216"/>
    <lineage>
        <taxon>Bacteria</taxon>
        <taxon>Pseudomonadati</taxon>
        <taxon>Pseudomonadota</taxon>
        <taxon>Alphaproteobacteria</taxon>
        <taxon>Rhodospirillales</taxon>
        <taxon>Oceanibaculaceae</taxon>
        <taxon>Oceanibaculum</taxon>
    </lineage>
</organism>
<evidence type="ECO:0000313" key="3">
    <source>
        <dbReference type="Proteomes" id="UP000277424"/>
    </source>
</evidence>
<protein>
    <submittedName>
        <fullName evidence="2">NAD(P)-dependent dehydrogenase (Short-subunit alcohol dehydrogenase family)</fullName>
    </submittedName>
</protein>
<dbReference type="Pfam" id="PF13561">
    <property type="entry name" value="adh_short_C2"/>
    <property type="match status" value="1"/>
</dbReference>
<proteinExistence type="inferred from homology"/>
<accession>A0A420WRF9</accession>
<dbReference type="RefSeq" id="WP_121218631.1">
    <property type="nucleotide sequence ID" value="NZ_RBIG01000001.1"/>
</dbReference>
<dbReference type="Proteomes" id="UP000277424">
    <property type="component" value="Unassembled WGS sequence"/>
</dbReference>
<dbReference type="InterPro" id="IPR036291">
    <property type="entry name" value="NAD(P)-bd_dom_sf"/>
</dbReference>
<evidence type="ECO:0000313" key="2">
    <source>
        <dbReference type="EMBL" id="RKQ73647.1"/>
    </source>
</evidence>
<name>A0A420WRF9_9PROT</name>
<dbReference type="PRINTS" id="PR00081">
    <property type="entry name" value="GDHRDH"/>
</dbReference>
<dbReference type="PANTHER" id="PTHR42879:SF6">
    <property type="entry name" value="NADPH-DEPENDENT REDUCTASE BACG"/>
    <property type="match status" value="1"/>
</dbReference>
<dbReference type="PANTHER" id="PTHR42879">
    <property type="entry name" value="3-OXOACYL-(ACYL-CARRIER-PROTEIN) REDUCTASE"/>
    <property type="match status" value="1"/>
</dbReference>
<dbReference type="InterPro" id="IPR002347">
    <property type="entry name" value="SDR_fam"/>
</dbReference>